<name>A0ABQ9C7K4_9ROSI</name>
<sequence length="98" mass="10459">MERKNNEAAAILTLGELTAETMCKAVKERGASKSWKQSAGRECGPSSPGRKASSARAQLSTRSYGGMQQILGRVFGEKKYKKAYVAASSLGTDEQPSS</sequence>
<protein>
    <submittedName>
        <fullName evidence="2">Uncharacterized protein</fullName>
    </submittedName>
</protein>
<organism evidence="2 3">
    <name type="scientific">Salix suchowensis</name>
    <dbReference type="NCBI Taxonomy" id="1278906"/>
    <lineage>
        <taxon>Eukaryota</taxon>
        <taxon>Viridiplantae</taxon>
        <taxon>Streptophyta</taxon>
        <taxon>Embryophyta</taxon>
        <taxon>Tracheophyta</taxon>
        <taxon>Spermatophyta</taxon>
        <taxon>Magnoliopsida</taxon>
        <taxon>eudicotyledons</taxon>
        <taxon>Gunneridae</taxon>
        <taxon>Pentapetalae</taxon>
        <taxon>rosids</taxon>
        <taxon>fabids</taxon>
        <taxon>Malpighiales</taxon>
        <taxon>Salicaceae</taxon>
        <taxon>Saliceae</taxon>
        <taxon>Salix</taxon>
    </lineage>
</organism>
<proteinExistence type="predicted"/>
<gene>
    <name evidence="2" type="ORF">OIU77_020773</name>
</gene>
<dbReference type="Proteomes" id="UP001141253">
    <property type="component" value="Chromosome 4"/>
</dbReference>
<accession>A0ABQ9C7K4</accession>
<feature type="region of interest" description="Disordered" evidence="1">
    <location>
        <begin position="28"/>
        <end position="60"/>
    </location>
</feature>
<dbReference type="EMBL" id="JAPFFI010000004">
    <property type="protein sequence ID" value="KAJ6395587.1"/>
    <property type="molecule type" value="Genomic_DNA"/>
</dbReference>
<keyword evidence="3" id="KW-1185">Reference proteome</keyword>
<reference evidence="2" key="2">
    <citation type="journal article" date="2023" name="Int. J. Mol. Sci.">
        <title>De Novo Assembly and Annotation of 11 Diverse Shrub Willow (Salix) Genomes Reveals Novel Gene Organization in Sex-Linked Regions.</title>
        <authorList>
            <person name="Hyden B."/>
            <person name="Feng K."/>
            <person name="Yates T.B."/>
            <person name="Jawdy S."/>
            <person name="Cereghino C."/>
            <person name="Smart L.B."/>
            <person name="Muchero W."/>
        </authorList>
    </citation>
    <scope>NUCLEOTIDE SEQUENCE</scope>
    <source>
        <tissue evidence="2">Shoot tip</tissue>
    </source>
</reference>
<reference evidence="2" key="1">
    <citation type="submission" date="2022-10" db="EMBL/GenBank/DDBJ databases">
        <authorList>
            <person name="Hyden B.L."/>
            <person name="Feng K."/>
            <person name="Yates T."/>
            <person name="Jawdy S."/>
            <person name="Smart L.B."/>
            <person name="Muchero W."/>
        </authorList>
    </citation>
    <scope>NUCLEOTIDE SEQUENCE</scope>
    <source>
        <tissue evidence="2">Shoot tip</tissue>
    </source>
</reference>
<comment type="caution">
    <text evidence="2">The sequence shown here is derived from an EMBL/GenBank/DDBJ whole genome shotgun (WGS) entry which is preliminary data.</text>
</comment>
<evidence type="ECO:0000313" key="2">
    <source>
        <dbReference type="EMBL" id="KAJ6395587.1"/>
    </source>
</evidence>
<evidence type="ECO:0000256" key="1">
    <source>
        <dbReference type="SAM" id="MobiDB-lite"/>
    </source>
</evidence>
<evidence type="ECO:0000313" key="3">
    <source>
        <dbReference type="Proteomes" id="UP001141253"/>
    </source>
</evidence>